<dbReference type="PROSITE" id="PS51168">
    <property type="entry name" value="CHORISMATE_MUT_2"/>
    <property type="match status" value="1"/>
</dbReference>
<dbReference type="HOGENOM" id="CLU_1582970_0_0_2"/>
<dbReference type="GO" id="GO:0004106">
    <property type="term" value="F:chorismate mutase activity"/>
    <property type="evidence" value="ECO:0007669"/>
    <property type="project" value="InterPro"/>
</dbReference>
<name>Q978P2_THEVO</name>
<protein>
    <recommendedName>
        <fullName evidence="1">Chorismate mutase domain-containing protein</fullName>
    </recommendedName>
</protein>
<gene>
    <name evidence="2" type="ORF">TVG1420982</name>
</gene>
<dbReference type="EMBL" id="BA000011">
    <property type="protein sequence ID" value="BAB60515.1"/>
    <property type="molecule type" value="Genomic_DNA"/>
</dbReference>
<evidence type="ECO:0000313" key="3">
    <source>
        <dbReference type="Proteomes" id="UP000001017"/>
    </source>
</evidence>
<accession>Q978P2</accession>
<dbReference type="InterPro" id="IPR036263">
    <property type="entry name" value="Chorismate_II_sf"/>
</dbReference>
<organism evidence="2 3">
    <name type="scientific">Thermoplasma volcanium (strain ATCC 51530 / DSM 4299 / JCM 9571 / NBRC 15438 / GSS1)</name>
    <dbReference type="NCBI Taxonomy" id="273116"/>
    <lineage>
        <taxon>Archaea</taxon>
        <taxon>Methanobacteriati</taxon>
        <taxon>Thermoplasmatota</taxon>
        <taxon>Thermoplasmata</taxon>
        <taxon>Thermoplasmatales</taxon>
        <taxon>Thermoplasmataceae</taxon>
        <taxon>Thermoplasma</taxon>
    </lineage>
</organism>
<dbReference type="PaxDb" id="273116-14325612"/>
<dbReference type="NCBIfam" id="TIGR01791">
    <property type="entry name" value="CM_archaeal"/>
    <property type="match status" value="1"/>
</dbReference>
<keyword evidence="3" id="KW-1185">Reference proteome</keyword>
<dbReference type="AlphaFoldDB" id="Q978P2"/>
<proteinExistence type="predicted"/>
<dbReference type="SUPFAM" id="SSF48600">
    <property type="entry name" value="Chorismate mutase II"/>
    <property type="match status" value="1"/>
</dbReference>
<dbReference type="Proteomes" id="UP000001017">
    <property type="component" value="Chromosome"/>
</dbReference>
<dbReference type="InterPro" id="IPR036979">
    <property type="entry name" value="CM_dom_sf"/>
</dbReference>
<feature type="domain" description="Chorismate mutase" evidence="1">
    <location>
        <begin position="1"/>
        <end position="81"/>
    </location>
</feature>
<reference evidence="2 3" key="1">
    <citation type="journal article" date="1999" name="Proc. Jpn. Acad.">
        <title>Determination of the complete genomic DNA sequence of Thermoplasma volvanium GSS1.</title>
        <authorList>
            <person name="Kawashima T."/>
            <person name="Yamamoto Y."/>
            <person name="Aramaki H."/>
            <person name="Nunoshiba T."/>
            <person name="Kawamoto T."/>
            <person name="Watanabe K."/>
            <person name="Yamazaki M."/>
            <person name="Kanehori K."/>
            <person name="Amano N."/>
            <person name="Ohya Y."/>
            <person name="Makino K."/>
            <person name="Suzuki M."/>
        </authorList>
    </citation>
    <scope>NUCLEOTIDE SEQUENCE [LARGE SCALE GENOMIC DNA]</scope>
    <source>
        <strain evidence="3">ATCC 51530 / DSM 4299 / JCM 9571 / NBRC 15438 / GSS1</strain>
    </source>
</reference>
<dbReference type="InterPro" id="IPR002701">
    <property type="entry name" value="CM_II_prokaryot"/>
</dbReference>
<dbReference type="Gene3D" id="1.20.59.10">
    <property type="entry name" value="Chorismate mutase"/>
    <property type="match status" value="1"/>
</dbReference>
<dbReference type="InterPro" id="IPR010950">
    <property type="entry name" value="Chorismate_mutase_arc"/>
</dbReference>
<dbReference type="NCBIfam" id="NF005031">
    <property type="entry name" value="PRK06443.1"/>
    <property type="match status" value="1"/>
</dbReference>
<evidence type="ECO:0000259" key="1">
    <source>
        <dbReference type="PROSITE" id="PS51168"/>
    </source>
</evidence>
<dbReference type="eggNOG" id="arCOG07365">
    <property type="taxonomic scope" value="Archaea"/>
</dbReference>
<dbReference type="KEGG" id="tvo:TVG1420982"/>
<dbReference type="Pfam" id="PF01817">
    <property type="entry name" value="CM_2"/>
    <property type="match status" value="1"/>
</dbReference>
<reference evidence="2 3" key="2">
    <citation type="journal article" date="2000" name="Proc. Natl. Acad. Sci. U.S.A.">
        <title>Archaeal adaptation to higher temperatures revealed by genomic sequence of Thermoplasma volcanium.</title>
        <authorList>
            <person name="Kawashima T."/>
            <person name="Amano N."/>
            <person name="Koike H."/>
            <person name="Makino S."/>
            <person name="Higuchi S."/>
            <person name="Kawashima-Ohya Y."/>
            <person name="Watanabe K."/>
            <person name="Yamazaki M."/>
            <person name="Kanehori K."/>
            <person name="Kawamoto T."/>
            <person name="Nunoshiba T."/>
            <person name="Yamamoto Y."/>
            <person name="Aramaki H."/>
            <person name="Makino K."/>
            <person name="Suzuki M."/>
        </authorList>
    </citation>
    <scope>NUCLEOTIDE SEQUENCE [LARGE SCALE GENOMIC DNA]</scope>
    <source>
        <strain evidence="3">ATCC 51530 / DSM 4299 / JCM 9571 / NBRC 15438 / GSS1</strain>
    </source>
</reference>
<evidence type="ECO:0000313" key="2">
    <source>
        <dbReference type="EMBL" id="BAB60515.1"/>
    </source>
</evidence>
<dbReference type="STRING" id="273116.gene:9382181"/>
<dbReference type="GO" id="GO:0046417">
    <property type="term" value="P:chorismate metabolic process"/>
    <property type="evidence" value="ECO:0007669"/>
    <property type="project" value="InterPro"/>
</dbReference>
<sequence length="178" mass="19717">MVHFIEIEDLRQDLLENTKSILALLEKRREITRKIGKIKHNNGLPIRDAERELRVKSELCSNNPLLNVLFEASIFDQQSLNSAMDLRLSGDKDSLLFALGLILSKPGIIICVNRAVPRSLEAGCQLNGGHIVVGGNVTPDAVIDLKTGELAKLEGESLFISAAFIESRHRLNSVRLLL</sequence>
<dbReference type="SMART" id="SM00830">
    <property type="entry name" value="CM_2"/>
    <property type="match status" value="1"/>
</dbReference>